<dbReference type="Pfam" id="PF01979">
    <property type="entry name" value="Amidohydro_1"/>
    <property type="match status" value="1"/>
</dbReference>
<evidence type="ECO:0000313" key="3">
    <source>
        <dbReference type="EMBL" id="HIP98235.1"/>
    </source>
</evidence>
<dbReference type="EMBL" id="DQVE01000026">
    <property type="protein sequence ID" value="HIP98235.1"/>
    <property type="molecule type" value="Genomic_DNA"/>
</dbReference>
<proteinExistence type="predicted"/>
<protein>
    <submittedName>
        <fullName evidence="3">S-adenosylhomocysteine deaminase</fullName>
    </submittedName>
</protein>
<organism evidence="3 4">
    <name type="scientific">Aquifex aeolicus</name>
    <dbReference type="NCBI Taxonomy" id="63363"/>
    <lineage>
        <taxon>Bacteria</taxon>
        <taxon>Pseudomonadati</taxon>
        <taxon>Aquificota</taxon>
        <taxon>Aquificia</taxon>
        <taxon>Aquificales</taxon>
        <taxon>Aquificaceae</taxon>
        <taxon>Aquifex</taxon>
    </lineage>
</organism>
<evidence type="ECO:0000313" key="4">
    <source>
        <dbReference type="Proteomes" id="UP000606463"/>
    </source>
</evidence>
<dbReference type="AlphaFoldDB" id="A0A9D0YNH2"/>
<gene>
    <name evidence="3" type="ORF">EYH37_02555</name>
</gene>
<feature type="non-terminal residue" evidence="3">
    <location>
        <position position="238"/>
    </location>
</feature>
<evidence type="ECO:0000259" key="2">
    <source>
        <dbReference type="Pfam" id="PF01979"/>
    </source>
</evidence>
<dbReference type="InterPro" id="IPR032466">
    <property type="entry name" value="Metal_Hydrolase"/>
</dbReference>
<keyword evidence="1" id="KW-0378">Hydrolase</keyword>
<comment type="caution">
    <text evidence="3">The sequence shown here is derived from an EMBL/GenBank/DDBJ whole genome shotgun (WGS) entry which is preliminary data.</text>
</comment>
<dbReference type="PANTHER" id="PTHR43794">
    <property type="entry name" value="AMINOHYDROLASE SSNA-RELATED"/>
    <property type="match status" value="1"/>
</dbReference>
<dbReference type="InterPro" id="IPR050287">
    <property type="entry name" value="MTA/SAH_deaminase"/>
</dbReference>
<dbReference type="SUPFAM" id="SSF51338">
    <property type="entry name" value="Composite domain of metallo-dependent hydrolases"/>
    <property type="match status" value="1"/>
</dbReference>
<evidence type="ECO:0000256" key="1">
    <source>
        <dbReference type="ARBA" id="ARBA00022801"/>
    </source>
</evidence>
<reference evidence="3" key="1">
    <citation type="journal article" date="2020" name="ISME J.">
        <title>Gammaproteobacteria mediating utilization of methyl-, sulfur- and petroleum organic compounds in deep ocean hydrothermal plumes.</title>
        <authorList>
            <person name="Zhou Z."/>
            <person name="Liu Y."/>
            <person name="Pan J."/>
            <person name="Cron B.R."/>
            <person name="Toner B.M."/>
            <person name="Anantharaman K."/>
            <person name="Breier J.A."/>
            <person name="Dick G.J."/>
            <person name="Li M."/>
        </authorList>
    </citation>
    <scope>NUCLEOTIDE SEQUENCE</scope>
    <source>
        <strain evidence="3">SZUA-1501</strain>
    </source>
</reference>
<sequence>MEKVDLLITNGWIITNDGGKSFVGDVAVKDGKIFKVGEGLRDSLEAEKNIDANGKIVAPAFANMHTHAAMNLFRGLGADLPLMDWLTKVIWPLEREFVSPEFVRDGVELAILEMIKGGTTFYLDMYFFEEATAEVVKKAGIRAGLGFGILDFPTKVASCPEEYLKRARDFVFHFKGDTEIIPVVAPHAVYTCSPQTLTKAMELAEEFNVPYHIHLAESQGELAQVKEKYNTTPIRHMK</sequence>
<dbReference type="GO" id="GO:0016810">
    <property type="term" value="F:hydrolase activity, acting on carbon-nitrogen (but not peptide) bonds"/>
    <property type="evidence" value="ECO:0007669"/>
    <property type="project" value="InterPro"/>
</dbReference>
<name>A0A9D0YNH2_AQUAO</name>
<dbReference type="Gene3D" id="2.30.40.10">
    <property type="entry name" value="Urease, subunit C, domain 1"/>
    <property type="match status" value="1"/>
</dbReference>
<dbReference type="SUPFAM" id="SSF51556">
    <property type="entry name" value="Metallo-dependent hydrolases"/>
    <property type="match status" value="1"/>
</dbReference>
<dbReference type="Gene3D" id="3.20.20.140">
    <property type="entry name" value="Metal-dependent hydrolases"/>
    <property type="match status" value="1"/>
</dbReference>
<dbReference type="PANTHER" id="PTHR43794:SF11">
    <property type="entry name" value="AMIDOHYDROLASE-RELATED DOMAIN-CONTAINING PROTEIN"/>
    <property type="match status" value="1"/>
</dbReference>
<dbReference type="Proteomes" id="UP000606463">
    <property type="component" value="Unassembled WGS sequence"/>
</dbReference>
<feature type="domain" description="Amidohydrolase-related" evidence="2">
    <location>
        <begin position="56"/>
        <end position="232"/>
    </location>
</feature>
<dbReference type="InterPro" id="IPR006680">
    <property type="entry name" value="Amidohydro-rel"/>
</dbReference>
<accession>A0A9D0YNH2</accession>
<dbReference type="InterPro" id="IPR011059">
    <property type="entry name" value="Metal-dep_hydrolase_composite"/>
</dbReference>